<dbReference type="EMBL" id="FMWD01000003">
    <property type="protein sequence ID" value="SCZ56048.1"/>
    <property type="molecule type" value="Genomic_DNA"/>
</dbReference>
<dbReference type="Pfam" id="PF04977">
    <property type="entry name" value="DivIC"/>
    <property type="match status" value="1"/>
</dbReference>
<dbReference type="GO" id="GO:0032153">
    <property type="term" value="C:cell division site"/>
    <property type="evidence" value="ECO:0007669"/>
    <property type="project" value="UniProtKB-UniRule"/>
</dbReference>
<evidence type="ECO:0000256" key="4">
    <source>
        <dbReference type="ARBA" id="ARBA00022989"/>
    </source>
</evidence>
<comment type="subcellular location">
    <subcellularLocation>
        <location evidence="7">Cell inner membrane</location>
        <topology evidence="7">Single-pass type II membrane protein</topology>
    </subcellularLocation>
    <text evidence="7">Localizes to the division septum.</text>
</comment>
<keyword evidence="4 7" id="KW-1133">Transmembrane helix</keyword>
<evidence type="ECO:0000256" key="5">
    <source>
        <dbReference type="ARBA" id="ARBA00023136"/>
    </source>
</evidence>
<evidence type="ECO:0000313" key="9">
    <source>
        <dbReference type="Proteomes" id="UP000199648"/>
    </source>
</evidence>
<feature type="topological domain" description="Periplasmic" evidence="7">
    <location>
        <begin position="22"/>
        <end position="90"/>
    </location>
</feature>
<evidence type="ECO:0000256" key="1">
    <source>
        <dbReference type="ARBA" id="ARBA00022475"/>
    </source>
</evidence>
<protein>
    <recommendedName>
        <fullName evidence="7">Cell division protein FtsB</fullName>
    </recommendedName>
</protein>
<evidence type="ECO:0000256" key="7">
    <source>
        <dbReference type="HAMAP-Rule" id="MF_00599"/>
    </source>
</evidence>
<dbReference type="GO" id="GO:0030428">
    <property type="term" value="C:cell septum"/>
    <property type="evidence" value="ECO:0007669"/>
    <property type="project" value="TreeGrafter"/>
</dbReference>
<dbReference type="GO" id="GO:0005886">
    <property type="term" value="C:plasma membrane"/>
    <property type="evidence" value="ECO:0007669"/>
    <property type="project" value="UniProtKB-SubCell"/>
</dbReference>
<comment type="subunit">
    <text evidence="7">Part of a complex composed of FtsB, FtsL and FtsQ.</text>
</comment>
<accession>A0A1G5Q342</accession>
<evidence type="ECO:0000256" key="2">
    <source>
        <dbReference type="ARBA" id="ARBA00022618"/>
    </source>
</evidence>
<dbReference type="STRING" id="415747.SAMN03097708_01255"/>
<dbReference type="AlphaFoldDB" id="A0A1G5Q342"/>
<dbReference type="InterPro" id="IPR007060">
    <property type="entry name" value="FtsL/DivIC"/>
</dbReference>
<feature type="coiled-coil region" evidence="7">
    <location>
        <begin position="29"/>
        <end position="70"/>
    </location>
</feature>
<proteinExistence type="inferred from homology"/>
<dbReference type="NCBIfam" id="NF002058">
    <property type="entry name" value="PRK00888.1"/>
    <property type="match status" value="1"/>
</dbReference>
<keyword evidence="7" id="KW-0997">Cell inner membrane</keyword>
<keyword evidence="5 7" id="KW-0472">Membrane</keyword>
<dbReference type="HAMAP" id="MF_00599">
    <property type="entry name" value="FtsB"/>
    <property type="match status" value="1"/>
</dbReference>
<dbReference type="PANTHER" id="PTHR37485">
    <property type="entry name" value="CELL DIVISION PROTEIN FTSB"/>
    <property type="match status" value="1"/>
</dbReference>
<comment type="similarity">
    <text evidence="7">Belongs to the FtsB family.</text>
</comment>
<keyword evidence="9" id="KW-1185">Reference proteome</keyword>
<comment type="function">
    <text evidence="7">Essential cell division protein. May link together the upstream cell division proteins, which are predominantly cytoplasmic, with the downstream cell division proteins, which are predominantly periplasmic.</text>
</comment>
<dbReference type="GO" id="GO:0043093">
    <property type="term" value="P:FtsZ-dependent cytokinesis"/>
    <property type="evidence" value="ECO:0007669"/>
    <property type="project" value="UniProtKB-UniRule"/>
</dbReference>
<organism evidence="8 9">
    <name type="scientific">Thiohalomonas denitrificans</name>
    <dbReference type="NCBI Taxonomy" id="415747"/>
    <lineage>
        <taxon>Bacteria</taxon>
        <taxon>Pseudomonadati</taxon>
        <taxon>Pseudomonadota</taxon>
        <taxon>Gammaproteobacteria</taxon>
        <taxon>Thiohalomonadales</taxon>
        <taxon>Thiohalomonadaceae</taxon>
        <taxon>Thiohalomonas</taxon>
    </lineage>
</organism>
<keyword evidence="1 7" id="KW-1003">Cell membrane</keyword>
<gene>
    <name evidence="7" type="primary">ftsB</name>
    <name evidence="8" type="ORF">SAMN03097708_01255</name>
</gene>
<feature type="topological domain" description="Cytoplasmic" evidence="7">
    <location>
        <begin position="1"/>
        <end position="3"/>
    </location>
</feature>
<evidence type="ECO:0000256" key="6">
    <source>
        <dbReference type="ARBA" id="ARBA00023306"/>
    </source>
</evidence>
<reference evidence="8 9" key="1">
    <citation type="submission" date="2016-10" db="EMBL/GenBank/DDBJ databases">
        <authorList>
            <person name="de Groot N.N."/>
        </authorList>
    </citation>
    <scope>NUCLEOTIDE SEQUENCE [LARGE SCALE GENOMIC DNA]</scope>
    <source>
        <strain evidence="8 9">HLD2</strain>
    </source>
</reference>
<name>A0A1G5Q342_9GAMM</name>
<evidence type="ECO:0000313" key="8">
    <source>
        <dbReference type="EMBL" id="SCZ56048.1"/>
    </source>
</evidence>
<dbReference type="InterPro" id="IPR023081">
    <property type="entry name" value="Cell_div_FtsB"/>
</dbReference>
<keyword evidence="2 7" id="KW-0132">Cell division</keyword>
<keyword evidence="3 7" id="KW-0812">Transmembrane</keyword>
<keyword evidence="7" id="KW-0175">Coiled coil</keyword>
<dbReference type="OrthoDB" id="7061211at2"/>
<dbReference type="Proteomes" id="UP000199648">
    <property type="component" value="Unassembled WGS sequence"/>
</dbReference>
<sequence length="90" mass="10240">MRLLATTLILLLALLQYKLWLGDGGLLKVRQLNAAIESQSAENAGLRERNRALEAEVRDLKKGREAIEERARTELGMIREGETFYQVVEE</sequence>
<evidence type="ECO:0000256" key="3">
    <source>
        <dbReference type="ARBA" id="ARBA00022692"/>
    </source>
</evidence>
<keyword evidence="6 7" id="KW-0131">Cell cycle</keyword>
<dbReference type="RefSeq" id="WP_092994077.1">
    <property type="nucleotide sequence ID" value="NZ_FMWD01000003.1"/>
</dbReference>
<dbReference type="PANTHER" id="PTHR37485:SF1">
    <property type="entry name" value="CELL DIVISION PROTEIN FTSB"/>
    <property type="match status" value="1"/>
</dbReference>